<feature type="region of interest" description="Disordered" evidence="7">
    <location>
        <begin position="405"/>
        <end position="480"/>
    </location>
</feature>
<dbReference type="GO" id="GO:0046872">
    <property type="term" value="F:metal ion binding"/>
    <property type="evidence" value="ECO:0007669"/>
    <property type="project" value="UniProtKB-KW"/>
</dbReference>
<reference evidence="9 10" key="1">
    <citation type="submission" date="2017-11" db="EMBL/GenBank/DDBJ databases">
        <title>De novo assembly and phasing of dikaryotic genomes from two isolates of Puccinia coronata f. sp. avenae, the causal agent of oat crown rust.</title>
        <authorList>
            <person name="Miller M.E."/>
            <person name="Zhang Y."/>
            <person name="Omidvar V."/>
            <person name="Sperschneider J."/>
            <person name="Schwessinger B."/>
            <person name="Raley C."/>
            <person name="Palmer J.M."/>
            <person name="Garnica D."/>
            <person name="Upadhyaya N."/>
            <person name="Rathjen J."/>
            <person name="Taylor J.M."/>
            <person name="Park R.F."/>
            <person name="Dodds P.N."/>
            <person name="Hirsch C.D."/>
            <person name="Kianian S.F."/>
            <person name="Figueroa M."/>
        </authorList>
    </citation>
    <scope>NUCLEOTIDE SEQUENCE [LARGE SCALE GENOMIC DNA]</scope>
    <source>
        <strain evidence="9">12SD80</strain>
    </source>
</reference>
<dbReference type="InterPro" id="IPR001584">
    <property type="entry name" value="Integrase_cat-core"/>
</dbReference>
<dbReference type="PANTHER" id="PTHR42648">
    <property type="entry name" value="TRANSPOSASE, PUTATIVE-RELATED"/>
    <property type="match status" value="1"/>
</dbReference>
<evidence type="ECO:0000259" key="8">
    <source>
        <dbReference type="PROSITE" id="PS50994"/>
    </source>
</evidence>
<evidence type="ECO:0000256" key="1">
    <source>
        <dbReference type="ARBA" id="ARBA00022578"/>
    </source>
</evidence>
<feature type="compositionally biased region" description="Pro residues" evidence="7">
    <location>
        <begin position="445"/>
        <end position="470"/>
    </location>
</feature>
<dbReference type="Proteomes" id="UP000235392">
    <property type="component" value="Unassembled WGS sequence"/>
</dbReference>
<comment type="caution">
    <text evidence="9">The sequence shown here is derived from an EMBL/GenBank/DDBJ whole genome shotgun (WGS) entry which is preliminary data.</text>
</comment>
<dbReference type="GO" id="GO:0016787">
    <property type="term" value="F:hydrolase activity"/>
    <property type="evidence" value="ECO:0007669"/>
    <property type="project" value="UniProtKB-KW"/>
</dbReference>
<dbReference type="Pfam" id="PF00665">
    <property type="entry name" value="rve"/>
    <property type="match status" value="1"/>
</dbReference>
<evidence type="ECO:0000256" key="5">
    <source>
        <dbReference type="ARBA" id="ARBA00048173"/>
    </source>
</evidence>
<keyword evidence="4" id="KW-0694">RNA-binding</keyword>
<dbReference type="InterPro" id="IPR057670">
    <property type="entry name" value="SH3_retrovirus"/>
</dbReference>
<dbReference type="Gene3D" id="3.30.420.10">
    <property type="entry name" value="Ribonuclease H-like superfamily/Ribonuclease H"/>
    <property type="match status" value="1"/>
</dbReference>
<dbReference type="GO" id="GO:0015074">
    <property type="term" value="P:DNA integration"/>
    <property type="evidence" value="ECO:0007669"/>
    <property type="project" value="InterPro"/>
</dbReference>
<evidence type="ECO:0000313" key="9">
    <source>
        <dbReference type="EMBL" id="PLW46377.1"/>
    </source>
</evidence>
<dbReference type="GO" id="GO:0003964">
    <property type="term" value="F:RNA-directed DNA polymerase activity"/>
    <property type="evidence" value="ECO:0007669"/>
    <property type="project" value="UniProtKB-EC"/>
</dbReference>
<dbReference type="GO" id="GO:0032196">
    <property type="term" value="P:transposition"/>
    <property type="evidence" value="ECO:0007669"/>
    <property type="project" value="UniProtKB-KW"/>
</dbReference>
<keyword evidence="1" id="KW-0815">Transposition</keyword>
<feature type="compositionally biased region" description="Pro residues" evidence="7">
    <location>
        <begin position="423"/>
        <end position="434"/>
    </location>
</feature>
<dbReference type="Pfam" id="PF07727">
    <property type="entry name" value="RVT_2"/>
    <property type="match status" value="1"/>
</dbReference>
<evidence type="ECO:0000256" key="3">
    <source>
        <dbReference type="ARBA" id="ARBA00022801"/>
    </source>
</evidence>
<feature type="domain" description="Integrase catalytic" evidence="8">
    <location>
        <begin position="138"/>
        <end position="304"/>
    </location>
</feature>
<proteinExistence type="predicted"/>
<sequence length="648" mass="71823">MTLYRDNVASALTDHTPVHLANHSLVSATHRGLVALPLDTVTHVPALVVPNLHKPLLSVAGVCDQDLTVVFNSSSCKIFMANNALPQGEPLGLWPLKKLLATANICPMVMNEIEVQKCPVCVQSKMHRKAFKLRSNHCAVKPGQIIHSNVCSYKEVSRKGYKYYFSFIDDFSKFVSVFPMKSKDQVFPCFKLFWASFEKDGCHTILSLRSDNGGEYVSNKFSKYLAESGISHKPGPPHSPELNGVAERMNRTISNLVQCALLNATLPKSFWADALHHILFTLNLIPCRTPAGFQSPNSVLSLPPPNLKYLHPFGCMAWFKAPKANCKKLDVKGQSALLLSYLQDGNGYRLWDLDQRTVVKSRDILFNNSQFPYGSPRQPPPDPVMIELPWPTACVPQPPLPPLSVPVIGPTPSTPGPSDALAVPPPVIPKPPLSSPDKHTSHGPGPIPVPPSEPPDPVAPAAPAPLPAPVAPTCTSTRPKKQPDWYGCWAKTVSAGSKVDTPKTWCQLLQSPTKHKWLKAADKDFSLLWGMGTWCLVPRPAKRKIIKSKWVFKVKRCAENTIQKLKARLVAMGFTQVHSIDYDEVFAPTLWQETFCLICSILAHRKWKAQQVDFKTAFLNGHLAEPVYMEQPQGFEDSNHPDWVCEVH</sequence>
<evidence type="ECO:0000313" key="10">
    <source>
        <dbReference type="Proteomes" id="UP000235392"/>
    </source>
</evidence>
<dbReference type="InterPro" id="IPR012337">
    <property type="entry name" value="RNaseH-like_sf"/>
</dbReference>
<dbReference type="Pfam" id="PF25597">
    <property type="entry name" value="SH3_retrovirus"/>
    <property type="match status" value="1"/>
</dbReference>
<dbReference type="GO" id="GO:0003723">
    <property type="term" value="F:RNA binding"/>
    <property type="evidence" value="ECO:0007669"/>
    <property type="project" value="UniProtKB-KW"/>
</dbReference>
<evidence type="ECO:0000256" key="6">
    <source>
        <dbReference type="ARBA" id="ARBA00049244"/>
    </source>
</evidence>
<keyword evidence="2" id="KW-0479">Metal-binding</keyword>
<keyword evidence="3" id="KW-0378">Hydrolase</keyword>
<organism evidence="9 10">
    <name type="scientific">Puccinia coronata f. sp. avenae</name>
    <dbReference type="NCBI Taxonomy" id="200324"/>
    <lineage>
        <taxon>Eukaryota</taxon>
        <taxon>Fungi</taxon>
        <taxon>Dikarya</taxon>
        <taxon>Basidiomycota</taxon>
        <taxon>Pucciniomycotina</taxon>
        <taxon>Pucciniomycetes</taxon>
        <taxon>Pucciniales</taxon>
        <taxon>Pucciniaceae</taxon>
        <taxon>Puccinia</taxon>
    </lineage>
</organism>
<protein>
    <recommendedName>
        <fullName evidence="8">Integrase catalytic domain-containing protein</fullName>
    </recommendedName>
</protein>
<comment type="catalytic activity">
    <reaction evidence="6">
        <text>DNA(n) + a 2'-deoxyribonucleoside 5'-triphosphate = DNA(n+1) + diphosphate</text>
        <dbReference type="Rhea" id="RHEA:22508"/>
        <dbReference type="Rhea" id="RHEA-COMP:17339"/>
        <dbReference type="Rhea" id="RHEA-COMP:17340"/>
        <dbReference type="ChEBI" id="CHEBI:33019"/>
        <dbReference type="ChEBI" id="CHEBI:61560"/>
        <dbReference type="ChEBI" id="CHEBI:173112"/>
        <dbReference type="EC" id="2.7.7.7"/>
    </reaction>
</comment>
<accession>A0A2N5V8Q1</accession>
<dbReference type="InterPro" id="IPR036397">
    <property type="entry name" value="RNaseH_sf"/>
</dbReference>
<dbReference type="PANTHER" id="PTHR42648:SF24">
    <property type="entry name" value="INTEGRASE CATALYTIC DOMAIN-CONTAINING PROTEIN"/>
    <property type="match status" value="1"/>
</dbReference>
<dbReference type="InterPro" id="IPR039537">
    <property type="entry name" value="Retrotran_Ty1/copia-like"/>
</dbReference>
<dbReference type="GO" id="GO:0003887">
    <property type="term" value="F:DNA-directed DNA polymerase activity"/>
    <property type="evidence" value="ECO:0007669"/>
    <property type="project" value="UniProtKB-EC"/>
</dbReference>
<gene>
    <name evidence="9" type="ORF">PCASD_05481</name>
</gene>
<dbReference type="InterPro" id="IPR013103">
    <property type="entry name" value="RVT_2"/>
</dbReference>
<name>A0A2N5V8Q1_9BASI</name>
<evidence type="ECO:0000256" key="2">
    <source>
        <dbReference type="ARBA" id="ARBA00022723"/>
    </source>
</evidence>
<dbReference type="GO" id="GO:0005634">
    <property type="term" value="C:nucleus"/>
    <property type="evidence" value="ECO:0007669"/>
    <property type="project" value="UniProtKB-ARBA"/>
</dbReference>
<evidence type="ECO:0000256" key="7">
    <source>
        <dbReference type="SAM" id="MobiDB-lite"/>
    </source>
</evidence>
<dbReference type="PROSITE" id="PS50994">
    <property type="entry name" value="INTEGRASE"/>
    <property type="match status" value="1"/>
</dbReference>
<dbReference type="SUPFAM" id="SSF53098">
    <property type="entry name" value="Ribonuclease H-like"/>
    <property type="match status" value="1"/>
</dbReference>
<dbReference type="AlphaFoldDB" id="A0A2N5V8Q1"/>
<evidence type="ECO:0000256" key="4">
    <source>
        <dbReference type="ARBA" id="ARBA00022884"/>
    </source>
</evidence>
<comment type="catalytic activity">
    <reaction evidence="5">
        <text>DNA(n) + a 2'-deoxyribonucleoside 5'-triphosphate = DNA(n+1) + diphosphate</text>
        <dbReference type="Rhea" id="RHEA:22508"/>
        <dbReference type="Rhea" id="RHEA-COMP:17339"/>
        <dbReference type="Rhea" id="RHEA-COMP:17340"/>
        <dbReference type="ChEBI" id="CHEBI:33019"/>
        <dbReference type="ChEBI" id="CHEBI:61560"/>
        <dbReference type="ChEBI" id="CHEBI:173112"/>
        <dbReference type="EC" id="2.7.7.49"/>
    </reaction>
</comment>
<dbReference type="EMBL" id="PGCI01000040">
    <property type="protein sequence ID" value="PLW46377.1"/>
    <property type="molecule type" value="Genomic_DNA"/>
</dbReference>